<comment type="caution">
    <text evidence="2">The sequence shown here is derived from an EMBL/GenBank/DDBJ whole genome shotgun (WGS) entry which is preliminary data.</text>
</comment>
<dbReference type="Proteomes" id="UP000017559">
    <property type="component" value="Unassembled WGS sequence"/>
</dbReference>
<evidence type="ECO:0000313" key="2">
    <source>
        <dbReference type="EMBL" id="ESK86162.1"/>
    </source>
</evidence>
<organism evidence="2 3">
    <name type="scientific">Moniliophthora roreri (strain MCA 2997)</name>
    <name type="common">Cocoa frosty pod rot fungus</name>
    <name type="synonym">Crinipellis roreri</name>
    <dbReference type="NCBI Taxonomy" id="1381753"/>
    <lineage>
        <taxon>Eukaryota</taxon>
        <taxon>Fungi</taxon>
        <taxon>Dikarya</taxon>
        <taxon>Basidiomycota</taxon>
        <taxon>Agaricomycotina</taxon>
        <taxon>Agaricomycetes</taxon>
        <taxon>Agaricomycetidae</taxon>
        <taxon>Agaricales</taxon>
        <taxon>Marasmiineae</taxon>
        <taxon>Marasmiaceae</taxon>
        <taxon>Moniliophthora</taxon>
    </lineage>
</organism>
<proteinExistence type="predicted"/>
<dbReference type="OrthoDB" id="3020506at2759"/>
<name>V2WX95_MONRO</name>
<feature type="transmembrane region" description="Helical" evidence="1">
    <location>
        <begin position="25"/>
        <end position="44"/>
    </location>
</feature>
<gene>
    <name evidence="2" type="ORF">Moror_9276</name>
</gene>
<accession>V2WX95</accession>
<keyword evidence="1" id="KW-0472">Membrane</keyword>
<protein>
    <submittedName>
        <fullName evidence="2">Uncharacterized protein</fullName>
    </submittedName>
</protein>
<keyword evidence="1" id="KW-1133">Transmembrane helix</keyword>
<dbReference type="KEGG" id="mrr:Moror_9276"/>
<dbReference type="HOGENOM" id="CLU_2171697_0_0_1"/>
<feature type="transmembrane region" description="Helical" evidence="1">
    <location>
        <begin position="51"/>
        <end position="70"/>
    </location>
</feature>
<sequence>MKKTWMLPGTWSKTPTLTSVLTRDGFYVFSAVFVVSTAVVAGSFRRGPAALFINPLIVFVLSCAGARVILHLQRFGDEEDSTNSEGHSERQDTFSTVAWDVRTFPNRNDV</sequence>
<evidence type="ECO:0000313" key="3">
    <source>
        <dbReference type="Proteomes" id="UP000017559"/>
    </source>
</evidence>
<dbReference type="AlphaFoldDB" id="V2WX95"/>
<dbReference type="EMBL" id="AWSO01000968">
    <property type="protein sequence ID" value="ESK86162.1"/>
    <property type="molecule type" value="Genomic_DNA"/>
</dbReference>
<keyword evidence="3" id="KW-1185">Reference proteome</keyword>
<reference evidence="2 3" key="1">
    <citation type="journal article" date="2014" name="BMC Genomics">
        <title>Genome and secretome analysis of the hemibiotrophic fungal pathogen, Moniliophthora roreri, which causes frosty pod rot disease of cacao: mechanisms of the biotrophic and necrotrophic phases.</title>
        <authorList>
            <person name="Meinhardt L.W."/>
            <person name="Costa G.G.L."/>
            <person name="Thomazella D.P.T."/>
            <person name="Teixeira P.J.P.L."/>
            <person name="Carazzolle M.F."/>
            <person name="Schuster S.C."/>
            <person name="Carlson J.E."/>
            <person name="Guiltinan M.J."/>
            <person name="Mieczkowski P."/>
            <person name="Farmer A."/>
            <person name="Ramaraj T."/>
            <person name="Crozier J."/>
            <person name="Davis R.E."/>
            <person name="Shao J."/>
            <person name="Melnick R.L."/>
            <person name="Pereira G.A.G."/>
            <person name="Bailey B.A."/>
        </authorList>
    </citation>
    <scope>NUCLEOTIDE SEQUENCE [LARGE SCALE GENOMIC DNA]</scope>
    <source>
        <strain evidence="2 3">MCA 2997</strain>
    </source>
</reference>
<keyword evidence="1" id="KW-0812">Transmembrane</keyword>
<evidence type="ECO:0000256" key="1">
    <source>
        <dbReference type="SAM" id="Phobius"/>
    </source>
</evidence>